<dbReference type="InterPro" id="IPR001650">
    <property type="entry name" value="Helicase_C-like"/>
</dbReference>
<dbReference type="Pfam" id="PF00270">
    <property type="entry name" value="DEAD"/>
    <property type="match status" value="1"/>
</dbReference>
<organism evidence="12 13">
    <name type="scientific">Orchesella dallaii</name>
    <dbReference type="NCBI Taxonomy" id="48710"/>
    <lineage>
        <taxon>Eukaryota</taxon>
        <taxon>Metazoa</taxon>
        <taxon>Ecdysozoa</taxon>
        <taxon>Arthropoda</taxon>
        <taxon>Hexapoda</taxon>
        <taxon>Collembola</taxon>
        <taxon>Entomobryomorpha</taxon>
        <taxon>Entomobryoidea</taxon>
        <taxon>Orchesellidae</taxon>
        <taxon>Orchesellinae</taxon>
        <taxon>Orchesella</taxon>
    </lineage>
</organism>
<feature type="compositionally biased region" description="Basic residues" evidence="8">
    <location>
        <begin position="726"/>
        <end position="738"/>
    </location>
</feature>
<dbReference type="InterPro" id="IPR000629">
    <property type="entry name" value="RNA-helicase_DEAD-box_CS"/>
</dbReference>
<dbReference type="Pfam" id="PF00271">
    <property type="entry name" value="Helicase_C"/>
    <property type="match status" value="1"/>
</dbReference>
<feature type="compositionally biased region" description="Acidic residues" evidence="8">
    <location>
        <begin position="791"/>
        <end position="801"/>
    </location>
</feature>
<comment type="domain">
    <text evidence="7">The Q motif is unique to and characteristic of the DEAD box family of RNA helicases and controls ATP binding and hydrolysis.</text>
</comment>
<dbReference type="EMBL" id="CAXLJM020000035">
    <property type="protein sequence ID" value="CAL8104403.1"/>
    <property type="molecule type" value="Genomic_DNA"/>
</dbReference>
<dbReference type="PANTHER" id="PTHR24031">
    <property type="entry name" value="RNA HELICASE"/>
    <property type="match status" value="1"/>
</dbReference>
<dbReference type="PROSITE" id="PS00039">
    <property type="entry name" value="DEAD_ATP_HELICASE"/>
    <property type="match status" value="1"/>
</dbReference>
<evidence type="ECO:0000256" key="6">
    <source>
        <dbReference type="PROSITE-ProRule" id="PRU00552"/>
    </source>
</evidence>
<dbReference type="PROSITE" id="PS51192">
    <property type="entry name" value="HELICASE_ATP_BIND_1"/>
    <property type="match status" value="1"/>
</dbReference>
<sequence length="867" mass="98295">MNKKEKLKFSGANDIPLGPRLPVEEGDGGGASSSIIDETLRQGESKQKLNGRNGEQGHGQKGTKNKFKKYDEAEEFDPKSKKSMDEKKEIKKLNELLEKGPHAEPDQIKTFKDLPISKKTLLGLRDSEFMNPTEIQRESITLALRGMDILGAAKTGSGKTLAFLIPVIERLYRNLWSKVDGLGAVIITPTRELAYQIFEALRKIGRYHDFSAGLIIGGKDLKFERKRMDLLNIVICTPGRLLQHMDENSSFITTNLQILVLDEADRCLDMGFQKDMNAILDHLPNERQTLLFSATQTKSVKDLARLSLKSPVYVSVHENSQYSTPESLQQSYVVCPLESKLNMLWSFLKHHKKAKILVFMSSCKQVRFVHMLFCRMRPGISLLALHGSMHQLKRMACYDEFCKKQAVVLFATDIAARGLDFPAVDWVLQLDCPEDATTYIHRAGRTARFNQGGEALLVLLPSEETSMIEQLQSKRIPIDKIEVNMKRMISVSRKFEALLARDLTLKECAQRAFMAYLKSVFLMKNKDVFDVTVLDLASFARSLGLAVAPRVRFLQKRGVKHHKNSGNKSDSNEDSESEGETERIIEPTESATTFDFNTVDDDEDMSSLFTGKKPAEIDNDDDDDDDNFQESLSINEKESIKKPKKGKTKAAVAKKLIKKKIQINKKVVFDEEGDAVLDARKEKRSELARNYEMEDAPGINVEQAKLILKEEDQYDKQLFRERIKARHKDARRKAKLARKGLTEEEVEDQHDDDDVGGPMLGQEGDSDSDDYQPNLDWLPDPDKVYGSRDESDYESESELSGDDFSQRGKRQREVVNTDSESDDEEPPPKKKAIKSNKNMSKKSPQSKKVLDKDLMEDLALQLLRGQR</sequence>
<feature type="compositionally biased region" description="Basic and acidic residues" evidence="8">
    <location>
        <begin position="38"/>
        <end position="47"/>
    </location>
</feature>
<evidence type="ECO:0000256" key="1">
    <source>
        <dbReference type="ARBA" id="ARBA00022741"/>
    </source>
</evidence>
<comment type="catalytic activity">
    <reaction evidence="7">
        <text>ATP + H2O = ADP + phosphate + H(+)</text>
        <dbReference type="Rhea" id="RHEA:13065"/>
        <dbReference type="ChEBI" id="CHEBI:15377"/>
        <dbReference type="ChEBI" id="CHEBI:15378"/>
        <dbReference type="ChEBI" id="CHEBI:30616"/>
        <dbReference type="ChEBI" id="CHEBI:43474"/>
        <dbReference type="ChEBI" id="CHEBI:456216"/>
        <dbReference type="EC" id="3.6.4.13"/>
    </reaction>
</comment>
<keyword evidence="13" id="KW-1185">Reference proteome</keyword>
<feature type="domain" description="Helicase C-terminal" evidence="10">
    <location>
        <begin position="327"/>
        <end position="489"/>
    </location>
</feature>
<evidence type="ECO:0000259" key="11">
    <source>
        <dbReference type="PROSITE" id="PS51195"/>
    </source>
</evidence>
<dbReference type="SMART" id="SM00490">
    <property type="entry name" value="HELICc"/>
    <property type="match status" value="1"/>
</dbReference>
<dbReference type="CDD" id="cd17941">
    <property type="entry name" value="DEADc_DDX10"/>
    <property type="match status" value="1"/>
</dbReference>
<dbReference type="CDD" id="cd18787">
    <property type="entry name" value="SF2_C_DEAD"/>
    <property type="match status" value="1"/>
</dbReference>
<feature type="domain" description="Helicase ATP-binding" evidence="9">
    <location>
        <begin position="140"/>
        <end position="314"/>
    </location>
</feature>
<keyword evidence="4 7" id="KW-0067">ATP-binding</keyword>
<accession>A0ABP1QIC3</accession>
<protein>
    <recommendedName>
        <fullName evidence="7">ATP-dependent RNA helicase</fullName>
        <ecNumber evidence="7">3.6.4.13</ecNumber>
    </recommendedName>
</protein>
<evidence type="ECO:0000256" key="3">
    <source>
        <dbReference type="ARBA" id="ARBA00022806"/>
    </source>
</evidence>
<gene>
    <name evidence="12" type="ORF">ODALV1_LOCUS11747</name>
</gene>
<feature type="compositionally biased region" description="Acidic residues" evidence="8">
    <location>
        <begin position="743"/>
        <end position="755"/>
    </location>
</feature>
<feature type="short sequence motif" description="Q motif" evidence="6">
    <location>
        <begin position="109"/>
        <end position="137"/>
    </location>
</feature>
<feature type="region of interest" description="Disordered" evidence="8">
    <location>
        <begin position="1"/>
        <end position="87"/>
    </location>
</feature>
<dbReference type="InterPro" id="IPR014001">
    <property type="entry name" value="Helicase_ATP-bd"/>
</dbReference>
<evidence type="ECO:0000313" key="12">
    <source>
        <dbReference type="EMBL" id="CAL8104403.1"/>
    </source>
</evidence>
<keyword evidence="2 7" id="KW-0378">Hydrolase</keyword>
<evidence type="ECO:0000256" key="2">
    <source>
        <dbReference type="ARBA" id="ARBA00022801"/>
    </source>
</evidence>
<evidence type="ECO:0000256" key="7">
    <source>
        <dbReference type="RuleBase" id="RU365068"/>
    </source>
</evidence>
<dbReference type="EC" id="3.6.4.13" evidence="7"/>
<evidence type="ECO:0000256" key="4">
    <source>
        <dbReference type="ARBA" id="ARBA00022840"/>
    </source>
</evidence>
<reference evidence="12 13" key="1">
    <citation type="submission" date="2024-08" db="EMBL/GenBank/DDBJ databases">
        <authorList>
            <person name="Cucini C."/>
            <person name="Frati F."/>
        </authorList>
    </citation>
    <scope>NUCLEOTIDE SEQUENCE [LARGE SCALE GENOMIC DNA]</scope>
</reference>
<evidence type="ECO:0000259" key="10">
    <source>
        <dbReference type="PROSITE" id="PS51194"/>
    </source>
</evidence>
<dbReference type="Proteomes" id="UP001642540">
    <property type="component" value="Unassembled WGS sequence"/>
</dbReference>
<feature type="domain" description="DEAD-box RNA helicase Q" evidence="11">
    <location>
        <begin position="109"/>
        <end position="137"/>
    </location>
</feature>
<comment type="similarity">
    <text evidence="7">Belongs to the DEAD box helicase family.</text>
</comment>
<dbReference type="InterPro" id="IPR011545">
    <property type="entry name" value="DEAD/DEAH_box_helicase_dom"/>
</dbReference>
<dbReference type="InterPro" id="IPR014014">
    <property type="entry name" value="RNA_helicase_DEAD_Q_motif"/>
</dbReference>
<evidence type="ECO:0000256" key="5">
    <source>
        <dbReference type="ARBA" id="ARBA00022884"/>
    </source>
</evidence>
<keyword evidence="5 7" id="KW-0694">RNA-binding</keyword>
<dbReference type="SMART" id="SM00487">
    <property type="entry name" value="DEXDc"/>
    <property type="match status" value="1"/>
</dbReference>
<dbReference type="Pfam" id="PF13959">
    <property type="entry name" value="CTE_SPB4"/>
    <property type="match status" value="1"/>
</dbReference>
<dbReference type="PROSITE" id="PS51195">
    <property type="entry name" value="Q_MOTIF"/>
    <property type="match status" value="1"/>
</dbReference>
<dbReference type="PROSITE" id="PS51194">
    <property type="entry name" value="HELICASE_CTER"/>
    <property type="match status" value="1"/>
</dbReference>
<dbReference type="SMART" id="SM01178">
    <property type="entry name" value="DUF4217"/>
    <property type="match status" value="1"/>
</dbReference>
<dbReference type="InterPro" id="IPR025313">
    <property type="entry name" value="SPB4-like_CTE"/>
</dbReference>
<comment type="function">
    <text evidence="7">RNA helicase.</text>
</comment>
<dbReference type="Gene3D" id="3.40.50.300">
    <property type="entry name" value="P-loop containing nucleotide triphosphate hydrolases"/>
    <property type="match status" value="2"/>
</dbReference>
<dbReference type="SUPFAM" id="SSF52540">
    <property type="entry name" value="P-loop containing nucleoside triphosphate hydrolases"/>
    <property type="match status" value="1"/>
</dbReference>
<feature type="compositionally biased region" description="Basic and acidic residues" evidence="8">
    <location>
        <begin position="780"/>
        <end position="790"/>
    </location>
</feature>
<keyword evidence="1 7" id="KW-0547">Nucleotide-binding</keyword>
<comment type="caution">
    <text evidence="12">The sequence shown here is derived from an EMBL/GenBank/DDBJ whole genome shotgun (WGS) entry which is preliminary data.</text>
</comment>
<evidence type="ECO:0000256" key="8">
    <source>
        <dbReference type="SAM" id="MobiDB-lite"/>
    </source>
</evidence>
<evidence type="ECO:0000259" key="9">
    <source>
        <dbReference type="PROSITE" id="PS51192"/>
    </source>
</evidence>
<name>A0ABP1QIC3_9HEXA</name>
<keyword evidence="3 7" id="KW-0347">Helicase</keyword>
<proteinExistence type="inferred from homology"/>
<feature type="region of interest" description="Disordered" evidence="8">
    <location>
        <begin position="726"/>
        <end position="852"/>
    </location>
</feature>
<feature type="compositionally biased region" description="Basic and acidic residues" evidence="8">
    <location>
        <begin position="68"/>
        <end position="87"/>
    </location>
</feature>
<feature type="region of interest" description="Disordered" evidence="8">
    <location>
        <begin position="558"/>
        <end position="625"/>
    </location>
</feature>
<evidence type="ECO:0000313" key="13">
    <source>
        <dbReference type="Proteomes" id="UP001642540"/>
    </source>
</evidence>
<dbReference type="InterPro" id="IPR027417">
    <property type="entry name" value="P-loop_NTPase"/>
</dbReference>